<name>B2JQP9_PARP8</name>
<dbReference type="Proteomes" id="UP000001192">
    <property type="component" value="Chromosome 2"/>
</dbReference>
<dbReference type="InterPro" id="IPR050204">
    <property type="entry name" value="AraC_XylS_family_regulators"/>
</dbReference>
<keyword evidence="1" id="KW-0805">Transcription regulation</keyword>
<dbReference type="Gene3D" id="3.40.50.880">
    <property type="match status" value="1"/>
</dbReference>
<dbReference type="SMART" id="SM00342">
    <property type="entry name" value="HTH_ARAC"/>
    <property type="match status" value="1"/>
</dbReference>
<dbReference type="PANTHER" id="PTHR46796">
    <property type="entry name" value="HTH-TYPE TRANSCRIPTIONAL ACTIVATOR RHAS-RELATED"/>
    <property type="match status" value="1"/>
</dbReference>
<keyword evidence="3" id="KW-0804">Transcription</keyword>
<dbReference type="SUPFAM" id="SSF46689">
    <property type="entry name" value="Homeodomain-like"/>
    <property type="match status" value="2"/>
</dbReference>
<protein>
    <submittedName>
        <fullName evidence="5">Transcriptional regulator, AraC family</fullName>
    </submittedName>
</protein>
<proteinExistence type="predicted"/>
<dbReference type="EMBL" id="CP001044">
    <property type="protein sequence ID" value="ACC73590.1"/>
    <property type="molecule type" value="Genomic_DNA"/>
</dbReference>
<dbReference type="HOGENOM" id="CLU_000445_59_0_4"/>
<dbReference type="Pfam" id="PF12833">
    <property type="entry name" value="HTH_18"/>
    <property type="match status" value="1"/>
</dbReference>
<dbReference type="GO" id="GO:0043565">
    <property type="term" value="F:sequence-specific DNA binding"/>
    <property type="evidence" value="ECO:0007669"/>
    <property type="project" value="InterPro"/>
</dbReference>
<keyword evidence="6" id="KW-1185">Reference proteome</keyword>
<evidence type="ECO:0000256" key="1">
    <source>
        <dbReference type="ARBA" id="ARBA00023015"/>
    </source>
</evidence>
<dbReference type="InterPro" id="IPR018060">
    <property type="entry name" value="HTH_AraC"/>
</dbReference>
<evidence type="ECO:0000259" key="4">
    <source>
        <dbReference type="PROSITE" id="PS01124"/>
    </source>
</evidence>
<reference evidence="6" key="1">
    <citation type="journal article" date="2014" name="Stand. Genomic Sci.">
        <title>Complete genome sequence of Burkholderia phymatum STM815(T), a broad host range and efficient nitrogen-fixing symbiont of Mimosa species.</title>
        <authorList>
            <person name="Moulin L."/>
            <person name="Klonowska A."/>
            <person name="Caroline B."/>
            <person name="Booth K."/>
            <person name="Vriezen J.A."/>
            <person name="Melkonian R."/>
            <person name="James E.K."/>
            <person name="Young J.P."/>
            <person name="Bena G."/>
            <person name="Hauser L."/>
            <person name="Land M."/>
            <person name="Kyrpides N."/>
            <person name="Bruce D."/>
            <person name="Chain P."/>
            <person name="Copeland A."/>
            <person name="Pitluck S."/>
            <person name="Woyke T."/>
            <person name="Lizotte-Waniewski M."/>
            <person name="Bristow J."/>
            <person name="Riley M."/>
        </authorList>
    </citation>
    <scope>NUCLEOTIDE SEQUENCE [LARGE SCALE GENOMIC DNA]</scope>
    <source>
        <strain evidence="6">DSM 17167 / CIP 108236 / LMG 21445 / STM815</strain>
    </source>
</reference>
<evidence type="ECO:0000313" key="5">
    <source>
        <dbReference type="EMBL" id="ACC73590.1"/>
    </source>
</evidence>
<dbReference type="SUPFAM" id="SSF52317">
    <property type="entry name" value="Class I glutamine amidotransferase-like"/>
    <property type="match status" value="1"/>
</dbReference>
<dbReference type="AlphaFoldDB" id="B2JQP9"/>
<sequence>MNTVSEKQRAHERSMSKKQVAIVLPETSDLLSVSTLAELLQYASDLSHQKPAGGVSYETHYLSPSGGYVRCAFSISVSTRSLDEALEHRFDHVLIASARQQKHIPFDAAHAPWLERMRSRGASIVMLSAGAGGGASAGAAASSSAGQGAQAQTATYNGAQSALRAAFNIVRWDLGDELAMEAMRLASGQRDVSAVVSAALDTVGGPAAKARFAARWIRENCHRALSVADIADACAASERSLLRYFQMHMGMSPSEYLQQIRLETACELLATTSLPADKIARRVGLGNGNRLGKILRRVTGVSPMEYRAASHLSA</sequence>
<evidence type="ECO:0000313" key="6">
    <source>
        <dbReference type="Proteomes" id="UP000001192"/>
    </source>
</evidence>
<organism evidence="5 6">
    <name type="scientific">Paraburkholderia phymatum (strain DSM 17167 / CIP 108236 / LMG 21445 / STM815)</name>
    <name type="common">Burkholderia phymatum</name>
    <dbReference type="NCBI Taxonomy" id="391038"/>
    <lineage>
        <taxon>Bacteria</taxon>
        <taxon>Pseudomonadati</taxon>
        <taxon>Pseudomonadota</taxon>
        <taxon>Betaproteobacteria</taxon>
        <taxon>Burkholderiales</taxon>
        <taxon>Burkholderiaceae</taxon>
        <taxon>Paraburkholderia</taxon>
    </lineage>
</organism>
<dbReference type="InterPro" id="IPR029062">
    <property type="entry name" value="Class_I_gatase-like"/>
</dbReference>
<dbReference type="InterPro" id="IPR009057">
    <property type="entry name" value="Homeodomain-like_sf"/>
</dbReference>
<keyword evidence="2" id="KW-0238">DNA-binding</keyword>
<dbReference type="GO" id="GO:0003700">
    <property type="term" value="F:DNA-binding transcription factor activity"/>
    <property type="evidence" value="ECO:0007669"/>
    <property type="project" value="InterPro"/>
</dbReference>
<feature type="domain" description="HTH araC/xylS-type" evidence="4">
    <location>
        <begin position="211"/>
        <end position="309"/>
    </location>
</feature>
<dbReference type="PROSITE" id="PS01124">
    <property type="entry name" value="HTH_ARAC_FAMILY_2"/>
    <property type="match status" value="1"/>
</dbReference>
<accession>B2JQP9</accession>
<dbReference type="eggNOG" id="COG4977">
    <property type="taxonomic scope" value="Bacteria"/>
</dbReference>
<dbReference type="Gene3D" id="1.10.10.60">
    <property type="entry name" value="Homeodomain-like"/>
    <property type="match status" value="1"/>
</dbReference>
<dbReference type="KEGG" id="bph:Bphy_4476"/>
<evidence type="ECO:0000256" key="3">
    <source>
        <dbReference type="ARBA" id="ARBA00023163"/>
    </source>
</evidence>
<dbReference type="STRING" id="391038.Bphy_4476"/>
<evidence type="ECO:0000256" key="2">
    <source>
        <dbReference type="ARBA" id="ARBA00023125"/>
    </source>
</evidence>
<gene>
    <name evidence="5" type="ordered locus">Bphy_4476</name>
</gene>